<protein>
    <submittedName>
        <fullName evidence="4">Trafficking protein particle complex subunit 6A, putative</fullName>
    </submittedName>
</protein>
<dbReference type="Pfam" id="PF04051">
    <property type="entry name" value="TRAPP"/>
    <property type="match status" value="1"/>
</dbReference>
<evidence type="ECO:0000256" key="1">
    <source>
        <dbReference type="ARBA" id="ARBA00006218"/>
    </source>
</evidence>
<keyword evidence="3" id="KW-1133">Transmembrane helix</keyword>
<dbReference type="PANTHER" id="PTHR12817:SF0">
    <property type="entry name" value="GEO08327P1"/>
    <property type="match status" value="1"/>
</dbReference>
<comment type="similarity">
    <text evidence="1">Belongs to the TRAPP small subunits family. BET3 subfamily.</text>
</comment>
<dbReference type="InterPro" id="IPR037992">
    <property type="entry name" value="TRAPPC6/Trs33"/>
</dbReference>
<dbReference type="Gene3D" id="3.30.1380.20">
    <property type="entry name" value="Trafficking protein particle complex subunit 3"/>
    <property type="match status" value="1"/>
</dbReference>
<proteinExistence type="inferred from homology"/>
<dbReference type="SUPFAM" id="SSF111126">
    <property type="entry name" value="Ligand-binding domain in the NO signalling and Golgi transport"/>
    <property type="match status" value="1"/>
</dbReference>
<keyword evidence="5" id="KW-1185">Reference proteome</keyword>
<accession>A0ABY1UJM1</accession>
<dbReference type="Proteomes" id="UP000831156">
    <property type="component" value="Chromosome 6"/>
</dbReference>
<evidence type="ECO:0000256" key="3">
    <source>
        <dbReference type="SAM" id="Phobius"/>
    </source>
</evidence>
<feature type="compositionally biased region" description="Basic and acidic residues" evidence="2">
    <location>
        <begin position="48"/>
        <end position="63"/>
    </location>
</feature>
<dbReference type="InterPro" id="IPR024096">
    <property type="entry name" value="NO_sig/Golgi_transp_ligand-bd"/>
</dbReference>
<evidence type="ECO:0000256" key="2">
    <source>
        <dbReference type="SAM" id="MobiDB-lite"/>
    </source>
</evidence>
<name>A0ABY1UJM1_9APIC</name>
<evidence type="ECO:0000313" key="5">
    <source>
        <dbReference type="Proteomes" id="UP000831156"/>
    </source>
</evidence>
<dbReference type="PANTHER" id="PTHR12817">
    <property type="entry name" value="TRAFFICKING PROTEIN PARTICLE COMPLEX SUBUNIT 6B"/>
    <property type="match status" value="1"/>
</dbReference>
<evidence type="ECO:0000313" key="4">
    <source>
        <dbReference type="EMBL" id="SOV12326.1"/>
    </source>
</evidence>
<feature type="transmembrane region" description="Helical" evidence="3">
    <location>
        <begin position="233"/>
        <end position="249"/>
    </location>
</feature>
<reference evidence="4" key="1">
    <citation type="submission" date="2016-09" db="EMBL/GenBank/DDBJ databases">
        <authorList>
            <consortium name="Pathogen Informatics"/>
            <person name="Sun Q."/>
            <person name="Inoue M."/>
        </authorList>
    </citation>
    <scope>NUCLEOTIDE SEQUENCE</scope>
</reference>
<sequence>MSESKISKTSLLLLFNEIIKINIELLRNKDIDLSSVSSSDNYYEDEENEKRLPFYDDEKKKENDSIEEINKNEKIDKNVKNEKKKLSEKDINNNMNENINENINNNKMNNNNNKINNNDIYSNEKNNLNSDIYTNIQNNERDHINIVSSKLKDIGKCIGLKLIERMLIYKNEFYDVKDILKFISKDIWYILFNKNSDRIQTQKKGVYIINENDIGFYLQHLLIDNETNQKNNFIHYFLILIIGIIKGILKRFKIKAYVTYELNYPQCSFQISINDE</sequence>
<organism evidence="4 5">
    <name type="scientific">Plasmodium gaboni</name>
    <dbReference type="NCBI Taxonomy" id="647221"/>
    <lineage>
        <taxon>Eukaryota</taxon>
        <taxon>Sar</taxon>
        <taxon>Alveolata</taxon>
        <taxon>Apicomplexa</taxon>
        <taxon>Aconoidasida</taxon>
        <taxon>Haemosporida</taxon>
        <taxon>Plasmodiidae</taxon>
        <taxon>Plasmodium</taxon>
        <taxon>Plasmodium (Laverania)</taxon>
    </lineage>
</organism>
<dbReference type="EMBL" id="LT969429">
    <property type="protein sequence ID" value="SOV12326.1"/>
    <property type="molecule type" value="Genomic_DNA"/>
</dbReference>
<keyword evidence="3" id="KW-0472">Membrane</keyword>
<keyword evidence="3" id="KW-0812">Transmembrane</keyword>
<dbReference type="InterPro" id="IPR007194">
    <property type="entry name" value="TRAPP_component"/>
</dbReference>
<gene>
    <name evidence="4" type="ORF">PGABG01_0617300</name>
</gene>
<feature type="region of interest" description="Disordered" evidence="2">
    <location>
        <begin position="36"/>
        <end position="63"/>
    </location>
</feature>